<evidence type="ECO:0000256" key="3">
    <source>
        <dbReference type="ARBA" id="ARBA00023134"/>
    </source>
</evidence>
<dbReference type="GO" id="GO:0005525">
    <property type="term" value="F:GTP binding"/>
    <property type="evidence" value="ECO:0007669"/>
    <property type="project" value="UniProtKB-KW"/>
</dbReference>
<dbReference type="STRING" id="159292.SAMN05192546_105273"/>
<dbReference type="Proteomes" id="UP000199230">
    <property type="component" value="Unassembled WGS sequence"/>
</dbReference>
<comment type="subcellular location">
    <subcellularLocation>
        <location evidence="4">Cytoplasm</location>
    </subcellularLocation>
</comment>
<dbReference type="InterPro" id="IPR023179">
    <property type="entry name" value="GTP-bd_ortho_bundle_sf"/>
</dbReference>
<dbReference type="FunFam" id="3.40.50.300:FF:000590">
    <property type="entry name" value="Ribosome biogenesis GTPase A"/>
    <property type="match status" value="1"/>
</dbReference>
<dbReference type="GO" id="GO:0003924">
    <property type="term" value="F:GTPase activity"/>
    <property type="evidence" value="ECO:0007669"/>
    <property type="project" value="TreeGrafter"/>
</dbReference>
<comment type="function">
    <text evidence="4">Required for a late step of 50S ribosomal subunit assembly. Has GTPase activity.</text>
</comment>
<evidence type="ECO:0000256" key="2">
    <source>
        <dbReference type="ARBA" id="ARBA00022741"/>
    </source>
</evidence>
<dbReference type="GO" id="GO:0005737">
    <property type="term" value="C:cytoplasm"/>
    <property type="evidence" value="ECO:0007669"/>
    <property type="project" value="UniProtKB-SubCell"/>
</dbReference>
<dbReference type="InterPro" id="IPR016478">
    <property type="entry name" value="GTPase_MTG1"/>
</dbReference>
<keyword evidence="3 4" id="KW-0342">GTP-binding</keyword>
<evidence type="ECO:0000313" key="8">
    <source>
        <dbReference type="Proteomes" id="UP000199230"/>
    </source>
</evidence>
<reference evidence="7 8" key="1">
    <citation type="submission" date="2016-10" db="EMBL/GenBank/DDBJ databases">
        <authorList>
            <person name="de Groot N.N."/>
        </authorList>
    </citation>
    <scope>NUCLEOTIDE SEQUENCE [LARGE SCALE GENOMIC DNA]</scope>
    <source>
        <strain evidence="7 8">APO</strain>
    </source>
</reference>
<feature type="binding site" evidence="5">
    <location>
        <begin position="58"/>
        <end position="61"/>
    </location>
    <ligand>
        <name>GTP</name>
        <dbReference type="ChEBI" id="CHEBI:37565"/>
    </ligand>
</feature>
<dbReference type="PANTHER" id="PTHR45782">
    <property type="entry name" value="MITOCHONDRIAL RIBOSOME-ASSOCIATED GTPASE 1"/>
    <property type="match status" value="1"/>
</dbReference>
<protein>
    <recommendedName>
        <fullName evidence="1 4">Ribosome biogenesis GTPase A</fullName>
    </recommendedName>
</protein>
<dbReference type="Gene3D" id="1.10.1580.10">
    <property type="match status" value="1"/>
</dbReference>
<dbReference type="PROSITE" id="PS51721">
    <property type="entry name" value="G_CP"/>
    <property type="match status" value="1"/>
</dbReference>
<dbReference type="Gene3D" id="3.40.50.300">
    <property type="entry name" value="P-loop containing nucleotide triphosphate hydrolases"/>
    <property type="match status" value="1"/>
</dbReference>
<dbReference type="NCBIfam" id="TIGR03596">
    <property type="entry name" value="GTPase_YlqF"/>
    <property type="match status" value="1"/>
</dbReference>
<evidence type="ECO:0000256" key="1">
    <source>
        <dbReference type="ARBA" id="ARBA00014898"/>
    </source>
</evidence>
<keyword evidence="2 4" id="KW-0547">Nucleotide-binding</keyword>
<dbReference type="OrthoDB" id="9779790at2"/>
<gene>
    <name evidence="7" type="ORF">SAMN05192546_105273</name>
</gene>
<feature type="binding site" evidence="5">
    <location>
        <begin position="130"/>
        <end position="135"/>
    </location>
    <ligand>
        <name>GTP</name>
        <dbReference type="ChEBI" id="CHEBI:37565"/>
    </ligand>
</feature>
<feature type="binding site" evidence="5">
    <location>
        <begin position="86"/>
        <end position="87"/>
    </location>
    <ligand>
        <name>GTP</name>
        <dbReference type="ChEBI" id="CHEBI:37565"/>
    </ligand>
</feature>
<dbReference type="EMBL" id="FNPV01000005">
    <property type="protein sequence ID" value="SDY91963.1"/>
    <property type="molecule type" value="Genomic_DNA"/>
</dbReference>
<evidence type="ECO:0000256" key="5">
    <source>
        <dbReference type="PIRSR" id="PIRSR006230-1"/>
    </source>
</evidence>
<accession>A0A1H3NT80</accession>
<feature type="domain" description="CP-type G" evidence="6">
    <location>
        <begin position="14"/>
        <end position="178"/>
    </location>
</feature>
<evidence type="ECO:0000259" key="6">
    <source>
        <dbReference type="PROSITE" id="PS51721"/>
    </source>
</evidence>
<dbReference type="Pfam" id="PF01926">
    <property type="entry name" value="MMR_HSR1"/>
    <property type="match status" value="1"/>
</dbReference>
<dbReference type="InterPro" id="IPR027417">
    <property type="entry name" value="P-loop_NTPase"/>
</dbReference>
<dbReference type="PIRSF" id="PIRSF006230">
    <property type="entry name" value="MG442"/>
    <property type="match status" value="1"/>
</dbReference>
<evidence type="ECO:0000313" key="7">
    <source>
        <dbReference type="EMBL" id="SDY91963.1"/>
    </source>
</evidence>
<proteinExistence type="inferred from homology"/>
<dbReference type="InterPro" id="IPR030378">
    <property type="entry name" value="G_CP_dom"/>
</dbReference>
<dbReference type="PANTHER" id="PTHR45782:SF4">
    <property type="entry name" value="MITOCHONDRIAL RIBOSOME-ASSOCIATED GTPASE 1"/>
    <property type="match status" value="1"/>
</dbReference>
<feature type="binding site" evidence="5">
    <location>
        <position position="174"/>
    </location>
    <ligand>
        <name>GTP</name>
        <dbReference type="ChEBI" id="CHEBI:37565"/>
    </ligand>
</feature>
<comment type="similarity">
    <text evidence="4">Belongs to the TRAFAC class YlqF/YawG GTPase family. MTG1 subfamily.</text>
</comment>
<dbReference type="GO" id="GO:0006412">
    <property type="term" value="P:translation"/>
    <property type="evidence" value="ECO:0007669"/>
    <property type="project" value="TreeGrafter"/>
</dbReference>
<name>A0A1H3NT80_9FIRM</name>
<dbReference type="InterPro" id="IPR006073">
    <property type="entry name" value="GTP-bd"/>
</dbReference>
<dbReference type="SUPFAM" id="SSF52540">
    <property type="entry name" value="P-loop containing nucleoside triphosphate hydrolases"/>
    <property type="match status" value="1"/>
</dbReference>
<evidence type="ECO:0000256" key="4">
    <source>
        <dbReference type="PIRNR" id="PIRNR006230"/>
    </source>
</evidence>
<keyword evidence="8" id="KW-1185">Reference proteome</keyword>
<dbReference type="RefSeq" id="WP_093313501.1">
    <property type="nucleotide sequence ID" value="NZ_FNPV01000005.1"/>
</dbReference>
<keyword evidence="4" id="KW-0963">Cytoplasm</keyword>
<dbReference type="InterPro" id="IPR019991">
    <property type="entry name" value="GTP-bd_ribosome_bgen"/>
</dbReference>
<organism evidence="7 8">
    <name type="scientific">Tindallia californiensis</name>
    <dbReference type="NCBI Taxonomy" id="159292"/>
    <lineage>
        <taxon>Bacteria</taxon>
        <taxon>Bacillati</taxon>
        <taxon>Bacillota</taxon>
        <taxon>Clostridia</taxon>
        <taxon>Peptostreptococcales</taxon>
        <taxon>Tindalliaceae</taxon>
        <taxon>Tindallia</taxon>
    </lineage>
</organism>
<dbReference type="CDD" id="cd01856">
    <property type="entry name" value="YlqF"/>
    <property type="match status" value="1"/>
</dbReference>
<dbReference type="AlphaFoldDB" id="A0A1H3NT80"/>
<sequence>MKINWYPGHMKKTKELLQDQLGLVDIVIEILDARIPCSSQNPQILKIISNKKSLIILNKSDLADESITVEWLNSFRKQNKTAIAVNSIDKKTASKVMLQLQHLYQEKAEQLKKRGRNPRPVRVMIVGVPNVGKSTLINLLAGKKRAQTGDKPGITKGKQWIKIHSTIELLDTPGILWPKFEDELVGIRLAQTGAIKDEILDIEELGLKLLEDLLLLYPQSIQKRYGNFASKEPIDVMKEIALNRGCVLRGFEIDFLRVSNILLDEFRGGKLGRMTLEKPSE</sequence>